<evidence type="ECO:0000313" key="1">
    <source>
        <dbReference type="EMBL" id="SEJ02956.1"/>
    </source>
</evidence>
<dbReference type="EMBL" id="FNYA01000005">
    <property type="protein sequence ID" value="SEJ02956.1"/>
    <property type="molecule type" value="Genomic_DNA"/>
</dbReference>
<accession>A0A1H6VGW7</accession>
<evidence type="ECO:0008006" key="3">
    <source>
        <dbReference type="Google" id="ProtNLM"/>
    </source>
</evidence>
<sequence>MKKIKFLLPLVAIVVISIKCNTVKTSGVENIPKEKPVSFNADILPIMQNSCTPCHFPPEGRKKPLDNYVHVKENIKDIIARVKLPKDHAQFMPFKNKKPALNDSLIAVLERWEKQSMPE</sequence>
<dbReference type="STRING" id="402734.SAMN05660918_2206"/>
<dbReference type="Proteomes" id="UP000199702">
    <property type="component" value="Unassembled WGS sequence"/>
</dbReference>
<name>A0A1H6VGW7_9FLAO</name>
<organism evidence="1 2">
    <name type="scientific">Flavobacterium terrigena</name>
    <dbReference type="NCBI Taxonomy" id="402734"/>
    <lineage>
        <taxon>Bacteria</taxon>
        <taxon>Pseudomonadati</taxon>
        <taxon>Bacteroidota</taxon>
        <taxon>Flavobacteriia</taxon>
        <taxon>Flavobacteriales</taxon>
        <taxon>Flavobacteriaceae</taxon>
        <taxon>Flavobacterium</taxon>
    </lineage>
</organism>
<keyword evidence="2" id="KW-1185">Reference proteome</keyword>
<dbReference type="RefSeq" id="WP_091313104.1">
    <property type="nucleotide sequence ID" value="NZ_CBCSJU010000006.1"/>
</dbReference>
<proteinExistence type="predicted"/>
<evidence type="ECO:0000313" key="2">
    <source>
        <dbReference type="Proteomes" id="UP000199702"/>
    </source>
</evidence>
<gene>
    <name evidence="1" type="ORF">SAMN05660918_2206</name>
</gene>
<protein>
    <recommendedName>
        <fullName evidence="3">Haem-binding domain-containing protein</fullName>
    </recommendedName>
</protein>
<dbReference type="AlphaFoldDB" id="A0A1H6VGW7"/>
<dbReference type="OrthoDB" id="9786191at2"/>
<reference evidence="2" key="1">
    <citation type="submission" date="2016-10" db="EMBL/GenBank/DDBJ databases">
        <authorList>
            <person name="Varghese N."/>
            <person name="Submissions S."/>
        </authorList>
    </citation>
    <scope>NUCLEOTIDE SEQUENCE [LARGE SCALE GENOMIC DNA]</scope>
    <source>
        <strain evidence="2">DSM 17934</strain>
    </source>
</reference>